<keyword evidence="5" id="KW-1185">Reference proteome</keyword>
<evidence type="ECO:0000313" key="4">
    <source>
        <dbReference type="EMBL" id="KAJ8047271.1"/>
    </source>
</evidence>
<dbReference type="Proteomes" id="UP001152320">
    <property type="component" value="Chromosome 2"/>
</dbReference>
<comment type="caution">
    <text evidence="4">The sequence shown here is derived from an EMBL/GenBank/DDBJ whole genome shotgun (WGS) entry which is preliminary data.</text>
</comment>
<protein>
    <submittedName>
        <fullName evidence="4">UDP-D-xylose:L-fucose alpha-1,3-D-xylosyltransferase 3</fullName>
    </submittedName>
</protein>
<name>A0A9Q1CLT2_HOLLE</name>
<gene>
    <name evidence="4" type="ORF">HOLleu_06238</name>
</gene>
<organism evidence="4 5">
    <name type="scientific">Holothuria leucospilota</name>
    <name type="common">Black long sea cucumber</name>
    <name type="synonym">Mertensiothuria leucospilota</name>
    <dbReference type="NCBI Taxonomy" id="206669"/>
    <lineage>
        <taxon>Eukaryota</taxon>
        <taxon>Metazoa</taxon>
        <taxon>Echinodermata</taxon>
        <taxon>Eleutherozoa</taxon>
        <taxon>Echinozoa</taxon>
        <taxon>Holothuroidea</taxon>
        <taxon>Aspidochirotacea</taxon>
        <taxon>Aspidochirotida</taxon>
        <taxon>Holothuriidae</taxon>
        <taxon>Holothuria</taxon>
    </lineage>
</organism>
<sequence length="342" mass="40374">MTTFRNNWYMTWTYYLIILVEVFVITYIWTPKIITLEYKRLSFQETHSEDLREFLTILRNEHELIGLPELRNGLEDNVTIHEMPRGNESYQFVNITNIVKNLTSPVLLTVTNYGFLDLLLNLLYSIQRLSMQPTILVVCEDETAYAELLKRQNNLTLKFHLVLNYVQESIANAADYKTEPYITLVQRRVSYIELLIQSGLDVFNVDSDIVLLENPFKYFIGNNYDIFAQGEVEGARVACSGFFYLRANYKTKKFMRTWRRGLVRDSKGNQFAFNRKLKLFRPPMKVKILPWDRFMCGKIFLKSEKPWFERSPLPVQVHANFMVGEGKKADMLKAYQLWFVPD</sequence>
<dbReference type="InterPro" id="IPR029044">
    <property type="entry name" value="Nucleotide-diphossugar_trans"/>
</dbReference>
<dbReference type="EMBL" id="JAIZAY010000002">
    <property type="protein sequence ID" value="KAJ8047271.1"/>
    <property type="molecule type" value="Genomic_DNA"/>
</dbReference>
<keyword evidence="2" id="KW-0472">Membrane</keyword>
<evidence type="ECO:0000256" key="1">
    <source>
        <dbReference type="ARBA" id="ARBA00007033"/>
    </source>
</evidence>
<evidence type="ECO:0000259" key="3">
    <source>
        <dbReference type="Pfam" id="PF03407"/>
    </source>
</evidence>
<proteinExistence type="inferred from homology"/>
<accession>A0A9Q1CLT2</accession>
<feature type="transmembrane region" description="Helical" evidence="2">
    <location>
        <begin position="12"/>
        <end position="30"/>
    </location>
</feature>
<evidence type="ECO:0000313" key="5">
    <source>
        <dbReference type="Proteomes" id="UP001152320"/>
    </source>
</evidence>
<dbReference type="GO" id="GO:0005794">
    <property type="term" value="C:Golgi apparatus"/>
    <property type="evidence" value="ECO:0007669"/>
    <property type="project" value="TreeGrafter"/>
</dbReference>
<dbReference type="AlphaFoldDB" id="A0A9Q1CLT2"/>
<dbReference type="Pfam" id="PF03407">
    <property type="entry name" value="Nucleotid_trans"/>
    <property type="match status" value="1"/>
</dbReference>
<dbReference type="PANTHER" id="PTHR47032">
    <property type="entry name" value="UDP-D-XYLOSE:L-FUCOSE ALPHA-1,3-D-XYLOSYLTRANSFERASE-RELATED"/>
    <property type="match status" value="1"/>
</dbReference>
<dbReference type="InterPro" id="IPR052636">
    <property type="entry name" value="UDP-D-xylose:L-fucose_XylT"/>
</dbReference>
<dbReference type="GO" id="GO:0016757">
    <property type="term" value="F:glycosyltransferase activity"/>
    <property type="evidence" value="ECO:0007669"/>
    <property type="project" value="TreeGrafter"/>
</dbReference>
<dbReference type="OrthoDB" id="2189463at2759"/>
<evidence type="ECO:0000256" key="2">
    <source>
        <dbReference type="SAM" id="Phobius"/>
    </source>
</evidence>
<comment type="similarity">
    <text evidence="1">Belongs to the glycosyltransferase 77 family.</text>
</comment>
<dbReference type="PANTHER" id="PTHR47032:SF1">
    <property type="entry name" value="UDP-D-XYLOSE:L-FUCOSE ALPHA-1,3-D-XYLOSYLTRANSFERASE-RELATED"/>
    <property type="match status" value="1"/>
</dbReference>
<keyword evidence="2" id="KW-0812">Transmembrane</keyword>
<keyword evidence="2" id="KW-1133">Transmembrane helix</keyword>
<feature type="domain" description="Nucleotide-diphospho-sugar transferase" evidence="3">
    <location>
        <begin position="133"/>
        <end position="331"/>
    </location>
</feature>
<reference evidence="4" key="1">
    <citation type="submission" date="2021-10" db="EMBL/GenBank/DDBJ databases">
        <title>Tropical sea cucumber genome reveals ecological adaptation and Cuvierian tubules defense mechanism.</title>
        <authorList>
            <person name="Chen T."/>
        </authorList>
    </citation>
    <scope>NUCLEOTIDE SEQUENCE</scope>
    <source>
        <strain evidence="4">Nanhai2018</strain>
        <tissue evidence="4">Muscle</tissue>
    </source>
</reference>
<dbReference type="SUPFAM" id="SSF53448">
    <property type="entry name" value="Nucleotide-diphospho-sugar transferases"/>
    <property type="match status" value="1"/>
</dbReference>
<dbReference type="InterPro" id="IPR005069">
    <property type="entry name" value="Nucl-diP-sugar_transferase"/>
</dbReference>